<comment type="caution">
    <text evidence="1">The sequence shown here is derived from an EMBL/GenBank/DDBJ whole genome shotgun (WGS) entry which is preliminary data.</text>
</comment>
<keyword evidence="2" id="KW-1185">Reference proteome</keyword>
<evidence type="ECO:0000313" key="2">
    <source>
        <dbReference type="Proteomes" id="UP001457282"/>
    </source>
</evidence>
<sequence length="91" mass="10126">MGDAWASVAARQRKPRAFELLAAVEGGAAGLQTTAEKAWLQGDCRLGHGRRKAGLRAWARSFLRSRRRWEAAKQKTVKSKRPHDRVMVVSG</sequence>
<reference evidence="1 2" key="1">
    <citation type="journal article" date="2023" name="G3 (Bethesda)">
        <title>A chromosome-length genome assembly and annotation of blackberry (Rubus argutus, cv. 'Hillquist').</title>
        <authorList>
            <person name="Bruna T."/>
            <person name="Aryal R."/>
            <person name="Dudchenko O."/>
            <person name="Sargent D.J."/>
            <person name="Mead D."/>
            <person name="Buti M."/>
            <person name="Cavallini A."/>
            <person name="Hytonen T."/>
            <person name="Andres J."/>
            <person name="Pham M."/>
            <person name="Weisz D."/>
            <person name="Mascagni F."/>
            <person name="Usai G."/>
            <person name="Natali L."/>
            <person name="Bassil N."/>
            <person name="Fernandez G.E."/>
            <person name="Lomsadze A."/>
            <person name="Armour M."/>
            <person name="Olukolu B."/>
            <person name="Poorten T."/>
            <person name="Britton C."/>
            <person name="Davik J."/>
            <person name="Ashrafi H."/>
            <person name="Aiden E.L."/>
            <person name="Borodovsky M."/>
            <person name="Worthington M."/>
        </authorList>
    </citation>
    <scope>NUCLEOTIDE SEQUENCE [LARGE SCALE GENOMIC DNA]</scope>
    <source>
        <strain evidence="1">PI 553951</strain>
    </source>
</reference>
<evidence type="ECO:0000313" key="1">
    <source>
        <dbReference type="EMBL" id="KAK9932313.1"/>
    </source>
</evidence>
<dbReference type="AlphaFoldDB" id="A0AAW1X7I0"/>
<name>A0AAW1X7I0_RUBAR</name>
<gene>
    <name evidence="1" type="ORF">M0R45_019556</name>
</gene>
<accession>A0AAW1X7I0</accession>
<dbReference type="Proteomes" id="UP001457282">
    <property type="component" value="Unassembled WGS sequence"/>
</dbReference>
<protein>
    <submittedName>
        <fullName evidence="1">Uncharacterized protein</fullName>
    </submittedName>
</protein>
<dbReference type="EMBL" id="JBEDUW010000004">
    <property type="protein sequence ID" value="KAK9932313.1"/>
    <property type="molecule type" value="Genomic_DNA"/>
</dbReference>
<organism evidence="1 2">
    <name type="scientific">Rubus argutus</name>
    <name type="common">Southern blackberry</name>
    <dbReference type="NCBI Taxonomy" id="59490"/>
    <lineage>
        <taxon>Eukaryota</taxon>
        <taxon>Viridiplantae</taxon>
        <taxon>Streptophyta</taxon>
        <taxon>Embryophyta</taxon>
        <taxon>Tracheophyta</taxon>
        <taxon>Spermatophyta</taxon>
        <taxon>Magnoliopsida</taxon>
        <taxon>eudicotyledons</taxon>
        <taxon>Gunneridae</taxon>
        <taxon>Pentapetalae</taxon>
        <taxon>rosids</taxon>
        <taxon>fabids</taxon>
        <taxon>Rosales</taxon>
        <taxon>Rosaceae</taxon>
        <taxon>Rosoideae</taxon>
        <taxon>Rosoideae incertae sedis</taxon>
        <taxon>Rubus</taxon>
    </lineage>
</organism>
<proteinExistence type="predicted"/>